<dbReference type="AlphaFoldDB" id="A0A835A2H3"/>
<sequence>MADERFSLTVRDGAVCLAPTNADDKYQHWIQDTRPGNWIRDMEGYPPFALVNRVTGDAISSNGDGHAVELVLYNPCYLDASMLWTTSRDMAHGFRCIHSLDNISMNFDAVPDGGRLCDGNRVSLSHWRQNDYMLWKIAPWCPMANDCGPQKNLEELVPRCSEVDDGPYMGAADGAEWLPLDMLKLTS</sequence>
<comment type="caution">
    <text evidence="1">The sequence shown here is derived from an EMBL/GenBank/DDBJ whole genome shotgun (WGS) entry which is preliminary data.</text>
</comment>
<evidence type="ECO:0000313" key="2">
    <source>
        <dbReference type="Proteomes" id="UP000636709"/>
    </source>
</evidence>
<dbReference type="SUPFAM" id="SSF50370">
    <property type="entry name" value="Ricin B-like lectins"/>
    <property type="match status" value="1"/>
</dbReference>
<reference evidence="1" key="1">
    <citation type="submission" date="2020-07" db="EMBL/GenBank/DDBJ databases">
        <title>Genome sequence and genetic diversity analysis of an under-domesticated orphan crop, white fonio (Digitaria exilis).</title>
        <authorList>
            <person name="Bennetzen J.L."/>
            <person name="Chen S."/>
            <person name="Ma X."/>
            <person name="Wang X."/>
            <person name="Yssel A.E.J."/>
            <person name="Chaluvadi S.R."/>
            <person name="Johnson M."/>
            <person name="Gangashetty P."/>
            <person name="Hamidou F."/>
            <person name="Sanogo M.D."/>
            <person name="Zwaenepoel A."/>
            <person name="Wallace J."/>
            <person name="Van De Peer Y."/>
            <person name="Van Deynze A."/>
        </authorList>
    </citation>
    <scope>NUCLEOTIDE SEQUENCE</scope>
    <source>
        <tissue evidence="1">Leaves</tissue>
    </source>
</reference>
<accession>A0A835A2H3</accession>
<dbReference type="PANTHER" id="PTHR31257:SF21">
    <property type="entry name" value="OS07G0683600 PROTEIN"/>
    <property type="match status" value="1"/>
</dbReference>
<dbReference type="OrthoDB" id="7769065at2759"/>
<dbReference type="InterPro" id="IPR035992">
    <property type="entry name" value="Ricin_B-like_lectins"/>
</dbReference>
<name>A0A835A2H3_9POAL</name>
<protein>
    <submittedName>
        <fullName evidence="1">Uncharacterized protein</fullName>
    </submittedName>
</protein>
<keyword evidence="2" id="KW-1185">Reference proteome</keyword>
<dbReference type="CDD" id="cd23431">
    <property type="entry name" value="beta-trefoil_Ricin_AtEULS3-like"/>
    <property type="match status" value="1"/>
</dbReference>
<organism evidence="1 2">
    <name type="scientific">Digitaria exilis</name>
    <dbReference type="NCBI Taxonomy" id="1010633"/>
    <lineage>
        <taxon>Eukaryota</taxon>
        <taxon>Viridiplantae</taxon>
        <taxon>Streptophyta</taxon>
        <taxon>Embryophyta</taxon>
        <taxon>Tracheophyta</taxon>
        <taxon>Spermatophyta</taxon>
        <taxon>Magnoliopsida</taxon>
        <taxon>Liliopsida</taxon>
        <taxon>Poales</taxon>
        <taxon>Poaceae</taxon>
        <taxon>PACMAD clade</taxon>
        <taxon>Panicoideae</taxon>
        <taxon>Panicodae</taxon>
        <taxon>Paniceae</taxon>
        <taxon>Anthephorinae</taxon>
        <taxon>Digitaria</taxon>
    </lineage>
</organism>
<evidence type="ECO:0000313" key="1">
    <source>
        <dbReference type="EMBL" id="KAF8650497.1"/>
    </source>
</evidence>
<proteinExistence type="predicted"/>
<dbReference type="EMBL" id="JACEFO010002724">
    <property type="protein sequence ID" value="KAF8650497.1"/>
    <property type="molecule type" value="Genomic_DNA"/>
</dbReference>
<dbReference type="PANTHER" id="PTHR31257">
    <property type="entry name" value="RICIN B-LIKE LECTIN EULS3"/>
    <property type="match status" value="1"/>
</dbReference>
<dbReference type="Proteomes" id="UP000636709">
    <property type="component" value="Unassembled WGS sequence"/>
</dbReference>
<gene>
    <name evidence="1" type="ORF">HU200_063865</name>
</gene>
<dbReference type="InterPro" id="IPR040249">
    <property type="entry name" value="Ricin_B-like_lectin_EULS3-like"/>
</dbReference>